<dbReference type="Proteomes" id="UP000594468">
    <property type="component" value="Chromosome"/>
</dbReference>
<evidence type="ECO:0000256" key="5">
    <source>
        <dbReference type="HAMAP-Rule" id="MF_01334"/>
    </source>
</evidence>
<dbReference type="InterPro" id="IPR029751">
    <property type="entry name" value="Ribosomal_L25_dom"/>
</dbReference>
<reference evidence="9 10" key="1">
    <citation type="submission" date="2020-02" db="EMBL/GenBank/DDBJ databases">
        <authorList>
            <person name="Zheng R.K."/>
            <person name="Sun C.M."/>
        </authorList>
    </citation>
    <scope>NUCLEOTIDE SEQUENCE [LARGE SCALE GENOMIC DNA]</scope>
    <source>
        <strain evidence="10">rifampicinis</strain>
    </source>
</reference>
<dbReference type="KEGG" id="pmet:G4Y79_18070"/>
<keyword evidence="10" id="KW-1185">Reference proteome</keyword>
<evidence type="ECO:0000256" key="2">
    <source>
        <dbReference type="ARBA" id="ARBA00022884"/>
    </source>
</evidence>
<dbReference type="Pfam" id="PF01386">
    <property type="entry name" value="Ribosomal_L25p"/>
    <property type="match status" value="1"/>
</dbReference>
<comment type="subunit">
    <text evidence="5">Part of the 50S ribosomal subunit; part of the 5S rRNA/L5/L18/L25 subcomplex. Contacts the 5S rRNA. Binds to the 5S rRNA independently of L5 and L18.</text>
</comment>
<protein>
    <recommendedName>
        <fullName evidence="5">Large ribosomal subunit protein bL25</fullName>
    </recommendedName>
    <alternativeName>
        <fullName evidence="5">General stress protein CTC</fullName>
    </alternativeName>
</protein>
<dbReference type="SUPFAM" id="SSF50715">
    <property type="entry name" value="Ribosomal protein L25-like"/>
    <property type="match status" value="1"/>
</dbReference>
<dbReference type="CDD" id="cd00495">
    <property type="entry name" value="Ribosomal_L25_TL5_CTC"/>
    <property type="match status" value="1"/>
</dbReference>
<evidence type="ECO:0000256" key="4">
    <source>
        <dbReference type="ARBA" id="ARBA00023274"/>
    </source>
</evidence>
<dbReference type="InterPro" id="IPR020930">
    <property type="entry name" value="Ribosomal_uL5_bac-type"/>
</dbReference>
<dbReference type="EMBL" id="CP062983">
    <property type="protein sequence ID" value="QPC81581.1"/>
    <property type="molecule type" value="Genomic_DNA"/>
</dbReference>
<keyword evidence="4 5" id="KW-0687">Ribonucleoprotein</keyword>
<keyword evidence="2 5" id="KW-0694">RNA-binding</keyword>
<sequence>MAEFKLAAQKRDVVGKKVSRLRNDGFVPGAVYGPKTEPTRLKFKYRELELALMHAGGTNVIDLNVEGAQTVPVLAREVQRDIIKGDILHVDFFALDMKAKIRAEVPVHYVGESPLVASRKAILLTGPNSLTIEVLASDLMNQIEVDLTGLAEMGDTITVADLKLGDDVTIINDPEEMIAKVVQPSAARAESDLAAAEGEEGLEGGEEGEEAAEEEGEEE</sequence>
<dbReference type="InterPro" id="IPR001021">
    <property type="entry name" value="Ribosomal_bL25_long"/>
</dbReference>
<dbReference type="InterPro" id="IPR037121">
    <property type="entry name" value="Ribosomal_bL25_C"/>
</dbReference>
<evidence type="ECO:0000256" key="3">
    <source>
        <dbReference type="ARBA" id="ARBA00022980"/>
    </source>
</evidence>
<feature type="domain" description="Large ribosomal subunit protein bL25 beta" evidence="8">
    <location>
        <begin position="100"/>
        <end position="184"/>
    </location>
</feature>
<dbReference type="InterPro" id="IPR020056">
    <property type="entry name" value="Rbsml_bL25/Gln-tRNA_synth_N"/>
</dbReference>
<evidence type="ECO:0000313" key="10">
    <source>
        <dbReference type="Proteomes" id="UP000594468"/>
    </source>
</evidence>
<dbReference type="Gene3D" id="2.170.120.20">
    <property type="entry name" value="Ribosomal protein L25, beta domain"/>
    <property type="match status" value="1"/>
</dbReference>
<proteinExistence type="inferred from homology"/>
<dbReference type="Pfam" id="PF14693">
    <property type="entry name" value="Ribosomal_TL5_C"/>
    <property type="match status" value="1"/>
</dbReference>
<dbReference type="PANTHER" id="PTHR33284:SF1">
    <property type="entry name" value="RIBOSOMAL PROTEIN L25_GLN-TRNA SYNTHETASE, ANTI-CODON-BINDING DOMAIN-CONTAINING PROTEIN"/>
    <property type="match status" value="1"/>
</dbReference>
<keyword evidence="3 5" id="KW-0689">Ribosomal protein</keyword>
<name>A0A7S8E749_9CHLR</name>
<dbReference type="NCBIfam" id="TIGR00731">
    <property type="entry name" value="bL25_bact_ctc"/>
    <property type="match status" value="1"/>
</dbReference>
<dbReference type="AlphaFoldDB" id="A0A7S8E749"/>
<dbReference type="GO" id="GO:0006412">
    <property type="term" value="P:translation"/>
    <property type="evidence" value="ECO:0007669"/>
    <property type="project" value="UniProtKB-UniRule"/>
</dbReference>
<feature type="domain" description="Large ribosomal subunit protein bL25 L25" evidence="7">
    <location>
        <begin position="6"/>
        <end position="92"/>
    </location>
</feature>
<dbReference type="Gene3D" id="2.40.240.10">
    <property type="entry name" value="Ribosomal Protein L25, Chain P"/>
    <property type="match status" value="1"/>
</dbReference>
<comment type="similarity">
    <text evidence="5">Belongs to the bacterial ribosomal protein bL25 family. CTC subfamily.</text>
</comment>
<evidence type="ECO:0000259" key="8">
    <source>
        <dbReference type="Pfam" id="PF14693"/>
    </source>
</evidence>
<dbReference type="InterPro" id="IPR020057">
    <property type="entry name" value="Ribosomal_bL25_b-dom"/>
</dbReference>
<evidence type="ECO:0000313" key="9">
    <source>
        <dbReference type="EMBL" id="QPC81581.1"/>
    </source>
</evidence>
<organism evidence="9 10">
    <name type="scientific">Phototrophicus methaneseepsis</name>
    <dbReference type="NCBI Taxonomy" id="2710758"/>
    <lineage>
        <taxon>Bacteria</taxon>
        <taxon>Bacillati</taxon>
        <taxon>Chloroflexota</taxon>
        <taxon>Candidatus Thermofontia</taxon>
        <taxon>Phototrophicales</taxon>
        <taxon>Phototrophicaceae</taxon>
        <taxon>Phototrophicus</taxon>
    </lineage>
</organism>
<comment type="function">
    <text evidence="5">This is one of the proteins that binds to the 5S RNA in the ribosome where it forms part of the central protuberance.</text>
</comment>
<keyword evidence="1 5" id="KW-0699">rRNA-binding</keyword>
<dbReference type="HAMAP" id="MF_01334">
    <property type="entry name" value="Ribosomal_bL25_CTC"/>
    <property type="match status" value="1"/>
</dbReference>
<evidence type="ECO:0000256" key="6">
    <source>
        <dbReference type="SAM" id="MobiDB-lite"/>
    </source>
</evidence>
<feature type="region of interest" description="Disordered" evidence="6">
    <location>
        <begin position="189"/>
        <end position="219"/>
    </location>
</feature>
<dbReference type="InterPro" id="IPR011035">
    <property type="entry name" value="Ribosomal_bL25/Gln-tRNA_synth"/>
</dbReference>
<dbReference type="PANTHER" id="PTHR33284">
    <property type="entry name" value="RIBOSOMAL PROTEIN L25/GLN-TRNA SYNTHETASE, ANTI-CODON-BINDING DOMAIN-CONTAINING PROTEIN"/>
    <property type="match status" value="1"/>
</dbReference>
<dbReference type="GO" id="GO:0003735">
    <property type="term" value="F:structural constituent of ribosome"/>
    <property type="evidence" value="ECO:0007669"/>
    <property type="project" value="InterPro"/>
</dbReference>
<evidence type="ECO:0000259" key="7">
    <source>
        <dbReference type="Pfam" id="PF01386"/>
    </source>
</evidence>
<dbReference type="GO" id="GO:0008097">
    <property type="term" value="F:5S rRNA binding"/>
    <property type="evidence" value="ECO:0007669"/>
    <property type="project" value="InterPro"/>
</dbReference>
<feature type="compositionally biased region" description="Acidic residues" evidence="6">
    <location>
        <begin position="197"/>
        <end position="219"/>
    </location>
</feature>
<dbReference type="GO" id="GO:0022625">
    <property type="term" value="C:cytosolic large ribosomal subunit"/>
    <property type="evidence" value="ECO:0007669"/>
    <property type="project" value="TreeGrafter"/>
</dbReference>
<accession>A0A7S8E749</accession>
<gene>
    <name evidence="5" type="primary">rplY</name>
    <name evidence="5" type="synonym">ctc</name>
    <name evidence="9" type="ORF">G4Y79_18070</name>
</gene>
<dbReference type="RefSeq" id="WP_195169653.1">
    <property type="nucleotide sequence ID" value="NZ_CP062983.1"/>
</dbReference>
<evidence type="ECO:0000256" key="1">
    <source>
        <dbReference type="ARBA" id="ARBA00022730"/>
    </source>
</evidence>